<dbReference type="PANTHER" id="PTHR45138">
    <property type="entry name" value="REGULATORY COMPONENTS OF SENSORY TRANSDUCTION SYSTEM"/>
    <property type="match status" value="1"/>
</dbReference>
<dbReference type="PANTHER" id="PTHR45138:SF9">
    <property type="entry name" value="DIGUANYLATE CYCLASE DGCM-RELATED"/>
    <property type="match status" value="1"/>
</dbReference>
<dbReference type="SUPFAM" id="SSF55073">
    <property type="entry name" value="Nucleotide cyclase"/>
    <property type="match status" value="1"/>
</dbReference>
<feature type="non-terminal residue" evidence="2">
    <location>
        <position position="1"/>
    </location>
</feature>
<sequence>VVQIVIDTGLDLGKYNSLLQSCSTRLESSDDLRSIRKLVATLKSDTRVMVESSRQTASALKERADEIDLLRTELDRVRQEAVRDPLTGLANRRAFDERLAESLDDSLRQLRKICLLMIDIDHFKKINDEHGHQIGDKILQFVASVLKKNFKGKDLVARFGGDEFAVIVENAPIAGVRKVAETIREQVSESTLKRTDTGEPLGTVTISIGYDCLKPDDKPGDVLMRADKALYSAKQNGRNRVELFRS</sequence>
<dbReference type="SMART" id="SM00267">
    <property type="entry name" value="GGDEF"/>
    <property type="match status" value="1"/>
</dbReference>
<dbReference type="GO" id="GO:0043709">
    <property type="term" value="P:cell adhesion involved in single-species biofilm formation"/>
    <property type="evidence" value="ECO:0007669"/>
    <property type="project" value="TreeGrafter"/>
</dbReference>
<reference evidence="2" key="1">
    <citation type="submission" date="2018-06" db="EMBL/GenBank/DDBJ databases">
        <authorList>
            <person name="Zhirakovskaya E."/>
        </authorList>
    </citation>
    <scope>NUCLEOTIDE SEQUENCE</scope>
</reference>
<protein>
    <recommendedName>
        <fullName evidence="1">GGDEF domain-containing protein</fullName>
    </recommendedName>
</protein>
<dbReference type="InterPro" id="IPR000160">
    <property type="entry name" value="GGDEF_dom"/>
</dbReference>
<dbReference type="InterPro" id="IPR043128">
    <property type="entry name" value="Rev_trsase/Diguanyl_cyclase"/>
</dbReference>
<dbReference type="CDD" id="cd01949">
    <property type="entry name" value="GGDEF"/>
    <property type="match status" value="1"/>
</dbReference>
<dbReference type="GO" id="GO:1902201">
    <property type="term" value="P:negative regulation of bacterial-type flagellum-dependent cell motility"/>
    <property type="evidence" value="ECO:0007669"/>
    <property type="project" value="TreeGrafter"/>
</dbReference>
<gene>
    <name evidence="2" type="ORF">MNBD_GAMMA14-1513</name>
</gene>
<dbReference type="AlphaFoldDB" id="A0A3B0ZET1"/>
<feature type="domain" description="GGDEF" evidence="1">
    <location>
        <begin position="111"/>
        <end position="246"/>
    </location>
</feature>
<name>A0A3B0ZET1_9ZZZZ</name>
<dbReference type="Gene3D" id="3.30.70.270">
    <property type="match status" value="1"/>
</dbReference>
<dbReference type="GO" id="GO:0052621">
    <property type="term" value="F:diguanylate cyclase activity"/>
    <property type="evidence" value="ECO:0007669"/>
    <property type="project" value="TreeGrafter"/>
</dbReference>
<evidence type="ECO:0000259" key="1">
    <source>
        <dbReference type="PROSITE" id="PS50887"/>
    </source>
</evidence>
<dbReference type="NCBIfam" id="TIGR00254">
    <property type="entry name" value="GGDEF"/>
    <property type="match status" value="1"/>
</dbReference>
<dbReference type="Pfam" id="PF00990">
    <property type="entry name" value="GGDEF"/>
    <property type="match status" value="1"/>
</dbReference>
<dbReference type="InterPro" id="IPR029787">
    <property type="entry name" value="Nucleotide_cyclase"/>
</dbReference>
<organism evidence="2">
    <name type="scientific">hydrothermal vent metagenome</name>
    <dbReference type="NCBI Taxonomy" id="652676"/>
    <lineage>
        <taxon>unclassified sequences</taxon>
        <taxon>metagenomes</taxon>
        <taxon>ecological metagenomes</taxon>
    </lineage>
</organism>
<dbReference type="FunFam" id="3.30.70.270:FF:000001">
    <property type="entry name" value="Diguanylate cyclase domain protein"/>
    <property type="match status" value="1"/>
</dbReference>
<dbReference type="GO" id="GO:0005886">
    <property type="term" value="C:plasma membrane"/>
    <property type="evidence" value="ECO:0007669"/>
    <property type="project" value="TreeGrafter"/>
</dbReference>
<proteinExistence type="predicted"/>
<dbReference type="EMBL" id="UOFM01000333">
    <property type="protein sequence ID" value="VAW79884.1"/>
    <property type="molecule type" value="Genomic_DNA"/>
</dbReference>
<dbReference type="PROSITE" id="PS50887">
    <property type="entry name" value="GGDEF"/>
    <property type="match status" value="1"/>
</dbReference>
<dbReference type="InterPro" id="IPR050469">
    <property type="entry name" value="Diguanylate_Cyclase"/>
</dbReference>
<accession>A0A3B0ZET1</accession>
<evidence type="ECO:0000313" key="2">
    <source>
        <dbReference type="EMBL" id="VAW79884.1"/>
    </source>
</evidence>